<dbReference type="InterPro" id="IPR036890">
    <property type="entry name" value="HATPase_C_sf"/>
</dbReference>
<keyword evidence="10 11" id="KW-0472">Membrane</keyword>
<dbReference type="PANTHER" id="PTHR45436">
    <property type="entry name" value="SENSOR HISTIDINE KINASE YKOH"/>
    <property type="match status" value="1"/>
</dbReference>
<comment type="caution">
    <text evidence="14">The sequence shown here is derived from an EMBL/GenBank/DDBJ whole genome shotgun (WGS) entry which is preliminary data.</text>
</comment>
<evidence type="ECO:0000256" key="7">
    <source>
        <dbReference type="ARBA" id="ARBA00022777"/>
    </source>
</evidence>
<evidence type="ECO:0000256" key="11">
    <source>
        <dbReference type="SAM" id="Phobius"/>
    </source>
</evidence>
<dbReference type="Gene3D" id="6.10.340.10">
    <property type="match status" value="1"/>
</dbReference>
<reference evidence="15" key="1">
    <citation type="journal article" date="2019" name="Int. J. Syst. Evol. Microbiol.">
        <title>The Global Catalogue of Microorganisms (GCM) 10K type strain sequencing project: providing services to taxonomists for standard genome sequencing and annotation.</title>
        <authorList>
            <consortium name="The Broad Institute Genomics Platform"/>
            <consortium name="The Broad Institute Genome Sequencing Center for Infectious Disease"/>
            <person name="Wu L."/>
            <person name="Ma J."/>
        </authorList>
    </citation>
    <scope>NUCLEOTIDE SEQUENCE [LARGE SCALE GENOMIC DNA]</scope>
    <source>
        <strain evidence="15">JCM 14319</strain>
    </source>
</reference>
<evidence type="ECO:0000256" key="10">
    <source>
        <dbReference type="ARBA" id="ARBA00023136"/>
    </source>
</evidence>
<dbReference type="InterPro" id="IPR005467">
    <property type="entry name" value="His_kinase_dom"/>
</dbReference>
<dbReference type="PANTHER" id="PTHR45436:SF5">
    <property type="entry name" value="SENSOR HISTIDINE KINASE TRCS"/>
    <property type="match status" value="1"/>
</dbReference>
<dbReference type="Gene3D" id="3.30.565.10">
    <property type="entry name" value="Histidine kinase-like ATPase, C-terminal domain"/>
    <property type="match status" value="1"/>
</dbReference>
<dbReference type="CDD" id="cd06225">
    <property type="entry name" value="HAMP"/>
    <property type="match status" value="1"/>
</dbReference>
<dbReference type="Gene3D" id="1.10.287.130">
    <property type="match status" value="1"/>
</dbReference>
<evidence type="ECO:0000256" key="3">
    <source>
        <dbReference type="ARBA" id="ARBA00012438"/>
    </source>
</evidence>
<feature type="domain" description="Histidine kinase" evidence="12">
    <location>
        <begin position="262"/>
        <end position="473"/>
    </location>
</feature>
<keyword evidence="6 11" id="KW-0812">Transmembrane</keyword>
<dbReference type="PROSITE" id="PS50885">
    <property type="entry name" value="HAMP"/>
    <property type="match status" value="1"/>
</dbReference>
<dbReference type="PROSITE" id="PS50109">
    <property type="entry name" value="HIS_KIN"/>
    <property type="match status" value="1"/>
</dbReference>
<dbReference type="Pfam" id="PF02518">
    <property type="entry name" value="HATPase_c"/>
    <property type="match status" value="1"/>
</dbReference>
<evidence type="ECO:0000256" key="4">
    <source>
        <dbReference type="ARBA" id="ARBA00022553"/>
    </source>
</evidence>
<protein>
    <recommendedName>
        <fullName evidence="3">histidine kinase</fullName>
        <ecNumber evidence="3">2.7.13.3</ecNumber>
    </recommendedName>
</protein>
<dbReference type="GO" id="GO:0005524">
    <property type="term" value="F:ATP binding"/>
    <property type="evidence" value="ECO:0007669"/>
    <property type="project" value="UniProtKB-KW"/>
</dbReference>
<dbReference type="InterPro" id="IPR003660">
    <property type="entry name" value="HAMP_dom"/>
</dbReference>
<dbReference type="Pfam" id="PF00512">
    <property type="entry name" value="HisKA"/>
    <property type="match status" value="1"/>
</dbReference>
<dbReference type="SUPFAM" id="SSF158472">
    <property type="entry name" value="HAMP domain-like"/>
    <property type="match status" value="1"/>
</dbReference>
<accession>A0ABP4X629</accession>
<evidence type="ECO:0000256" key="1">
    <source>
        <dbReference type="ARBA" id="ARBA00000085"/>
    </source>
</evidence>
<keyword evidence="8 11" id="KW-1133">Transmembrane helix</keyword>
<dbReference type="Proteomes" id="UP001500506">
    <property type="component" value="Unassembled WGS sequence"/>
</dbReference>
<evidence type="ECO:0000256" key="6">
    <source>
        <dbReference type="ARBA" id="ARBA00022692"/>
    </source>
</evidence>
<evidence type="ECO:0000259" key="13">
    <source>
        <dbReference type="PROSITE" id="PS50885"/>
    </source>
</evidence>
<comment type="subcellular location">
    <subcellularLocation>
        <location evidence="2">Cell membrane</location>
    </subcellularLocation>
</comment>
<dbReference type="InterPro" id="IPR004358">
    <property type="entry name" value="Sig_transdc_His_kin-like_C"/>
</dbReference>
<keyword evidence="15" id="KW-1185">Reference proteome</keyword>
<dbReference type="SUPFAM" id="SSF55874">
    <property type="entry name" value="ATPase domain of HSP90 chaperone/DNA topoisomerase II/histidine kinase"/>
    <property type="match status" value="1"/>
</dbReference>
<keyword evidence="4" id="KW-0597">Phosphoprotein</keyword>
<dbReference type="SUPFAM" id="SSF47384">
    <property type="entry name" value="Homodimeric domain of signal transducing histidine kinase"/>
    <property type="match status" value="1"/>
</dbReference>
<dbReference type="CDD" id="cd00075">
    <property type="entry name" value="HATPase"/>
    <property type="match status" value="1"/>
</dbReference>
<evidence type="ECO:0000313" key="15">
    <source>
        <dbReference type="Proteomes" id="UP001500506"/>
    </source>
</evidence>
<sequence>MSPTDSMTPRRRSLSVRVRIVGVVVLVAAIGILLAGSFAHILQRERILANVDDRLTTTVENVRIVVTEGQWSGLDQALRAVVQQINPDRNEGTLGIIDGQAALVPGVHVDAPLDSFPGLVTRVVDETSGERVVVGTYVEGDRVLRYIATPVRLADDPQQGIFLAAYDLRGSLADLDAAAGTFNIAAVITIIAAALVGWLVSGRLLAPIRRLRETAERITATASSDRVEVQGNDDVSQLARTFNDMLDRLDSALEGQRRLLDDVGHELKTPITIVRGHLELLDPNSPADVAETRTLAIDELDRMADLVADISSAQQAGSLRDLALEPTDVAALTRNVIAKAQAIEGAEVAEGPIAAGTAVLDSARVTQALLQLATNATTHGGGDLTIGSRIVDVGDGESTVDFSVADRGPGIPKEAQSAVFERFRRVDVGRGVKGSGLGLSIVQAIARTHGGRVELASTPGFGATFTLVLPVDGPAKAEAP</sequence>
<feature type="domain" description="HAMP" evidence="13">
    <location>
        <begin position="202"/>
        <end position="254"/>
    </location>
</feature>
<feature type="transmembrane region" description="Helical" evidence="11">
    <location>
        <begin position="20"/>
        <end position="42"/>
    </location>
</feature>
<dbReference type="EMBL" id="BAAANH010000007">
    <property type="protein sequence ID" value="GAA1768500.1"/>
    <property type="molecule type" value="Genomic_DNA"/>
</dbReference>
<evidence type="ECO:0000313" key="14">
    <source>
        <dbReference type="EMBL" id="GAA1768500.1"/>
    </source>
</evidence>
<dbReference type="Pfam" id="PF00672">
    <property type="entry name" value="HAMP"/>
    <property type="match status" value="1"/>
</dbReference>
<organism evidence="14 15">
    <name type="scientific">Agromyces humatus</name>
    <dbReference type="NCBI Taxonomy" id="279573"/>
    <lineage>
        <taxon>Bacteria</taxon>
        <taxon>Bacillati</taxon>
        <taxon>Actinomycetota</taxon>
        <taxon>Actinomycetes</taxon>
        <taxon>Micrococcales</taxon>
        <taxon>Microbacteriaceae</taxon>
        <taxon>Agromyces</taxon>
    </lineage>
</organism>
<dbReference type="InterPro" id="IPR036097">
    <property type="entry name" value="HisK_dim/P_sf"/>
</dbReference>
<keyword evidence="7" id="KW-0418">Kinase</keyword>
<evidence type="ECO:0000256" key="9">
    <source>
        <dbReference type="ARBA" id="ARBA00023012"/>
    </source>
</evidence>
<dbReference type="PRINTS" id="PR00344">
    <property type="entry name" value="BCTRLSENSOR"/>
</dbReference>
<comment type="catalytic activity">
    <reaction evidence="1">
        <text>ATP + protein L-histidine = ADP + protein N-phospho-L-histidine.</text>
        <dbReference type="EC" id="2.7.13.3"/>
    </reaction>
</comment>
<keyword evidence="5" id="KW-0808">Transferase</keyword>
<name>A0ABP4X629_9MICO</name>
<dbReference type="InterPro" id="IPR003661">
    <property type="entry name" value="HisK_dim/P_dom"/>
</dbReference>
<gene>
    <name evidence="14" type="ORF">GCM10009747_31740</name>
</gene>
<dbReference type="RefSeq" id="WP_232499264.1">
    <property type="nucleotide sequence ID" value="NZ_BAAANH010000007.1"/>
</dbReference>
<dbReference type="InterPro" id="IPR050428">
    <property type="entry name" value="TCS_sensor_his_kinase"/>
</dbReference>
<keyword evidence="14" id="KW-0547">Nucleotide-binding</keyword>
<dbReference type="SMART" id="SM00388">
    <property type="entry name" value="HisKA"/>
    <property type="match status" value="1"/>
</dbReference>
<dbReference type="EC" id="2.7.13.3" evidence="3"/>
<dbReference type="SMART" id="SM00304">
    <property type="entry name" value="HAMP"/>
    <property type="match status" value="1"/>
</dbReference>
<keyword evidence="9" id="KW-0902">Two-component regulatory system</keyword>
<evidence type="ECO:0000259" key="12">
    <source>
        <dbReference type="PROSITE" id="PS50109"/>
    </source>
</evidence>
<proteinExistence type="predicted"/>
<evidence type="ECO:0000256" key="8">
    <source>
        <dbReference type="ARBA" id="ARBA00022989"/>
    </source>
</evidence>
<dbReference type="CDD" id="cd00082">
    <property type="entry name" value="HisKA"/>
    <property type="match status" value="1"/>
</dbReference>
<feature type="transmembrane region" description="Helical" evidence="11">
    <location>
        <begin position="177"/>
        <end position="200"/>
    </location>
</feature>
<dbReference type="SMART" id="SM00387">
    <property type="entry name" value="HATPase_c"/>
    <property type="match status" value="1"/>
</dbReference>
<dbReference type="InterPro" id="IPR003594">
    <property type="entry name" value="HATPase_dom"/>
</dbReference>
<evidence type="ECO:0000256" key="2">
    <source>
        <dbReference type="ARBA" id="ARBA00004236"/>
    </source>
</evidence>
<evidence type="ECO:0000256" key="5">
    <source>
        <dbReference type="ARBA" id="ARBA00022679"/>
    </source>
</evidence>
<keyword evidence="14" id="KW-0067">ATP-binding</keyword>